<comment type="caution">
    <text evidence="2">The sequence shown here is derived from an EMBL/GenBank/DDBJ whole genome shotgun (WGS) entry which is preliminary data.</text>
</comment>
<evidence type="ECO:0000313" key="2">
    <source>
        <dbReference type="EMBL" id="TVO53458.1"/>
    </source>
</evidence>
<dbReference type="Proteomes" id="UP000319502">
    <property type="component" value="Unassembled WGS sequence"/>
</dbReference>
<accession>A0A557QKL8</accession>
<dbReference type="EMBL" id="VMNK01000015">
    <property type="protein sequence ID" value="TVO53458.1"/>
    <property type="molecule type" value="Genomic_DNA"/>
</dbReference>
<keyword evidence="3" id="KW-1185">Reference proteome</keyword>
<proteinExistence type="predicted"/>
<dbReference type="RefSeq" id="WP_144310686.1">
    <property type="nucleotide sequence ID" value="NZ_VMNK01000015.1"/>
</dbReference>
<name>A0A557QKL8_9RHOO</name>
<protein>
    <recommendedName>
        <fullName evidence="4">DUF4760 domain-containing protein</fullName>
    </recommendedName>
</protein>
<evidence type="ECO:0008006" key="4">
    <source>
        <dbReference type="Google" id="ProtNLM"/>
    </source>
</evidence>
<organism evidence="2 3">
    <name type="scientific">Denitromonas halophila</name>
    <dbReference type="NCBI Taxonomy" id="1629404"/>
    <lineage>
        <taxon>Bacteria</taxon>
        <taxon>Pseudomonadati</taxon>
        <taxon>Pseudomonadota</taxon>
        <taxon>Betaproteobacteria</taxon>
        <taxon>Rhodocyclales</taxon>
        <taxon>Zoogloeaceae</taxon>
        <taxon>Denitromonas</taxon>
    </lineage>
</organism>
<reference evidence="2 3" key="1">
    <citation type="submission" date="2019-07" db="EMBL/GenBank/DDBJ databases">
        <title>The pathways for chlorine oxyanion respiration interact through the shared metabolite chlorate.</title>
        <authorList>
            <person name="Barnum T.P."/>
            <person name="Cheng Y."/>
            <person name="Hill K.A."/>
            <person name="Lucas L.N."/>
            <person name="Carlson H.K."/>
            <person name="Coates J.D."/>
        </authorList>
    </citation>
    <scope>NUCLEOTIDE SEQUENCE [LARGE SCALE GENOMIC DNA]</scope>
    <source>
        <strain evidence="2 3">SFB-3</strain>
    </source>
</reference>
<dbReference type="OrthoDB" id="7596757at2"/>
<sequence length="180" mass="20751">MENALIGLLGVLVGILINEMLRRRNRIENYATKVFDKRLEIYEGLYLRVTAASEIATDVIENPEYSPQQRHAIVSAGIHEIAGWCDQYDMYVNPELTVHCTPLLMGVEEIFDIEDFDEKKDRIAQFSEELRNAKKMIRKEAGIADIEKAFSSITKPKHTSPVIDYYRMKKRELGAKGKWD</sequence>
<gene>
    <name evidence="2" type="ORF">FHP91_16950</name>
</gene>
<keyword evidence="1" id="KW-0812">Transmembrane</keyword>
<evidence type="ECO:0000256" key="1">
    <source>
        <dbReference type="SAM" id="Phobius"/>
    </source>
</evidence>
<keyword evidence="1" id="KW-1133">Transmembrane helix</keyword>
<feature type="transmembrane region" description="Helical" evidence="1">
    <location>
        <begin position="6"/>
        <end position="21"/>
    </location>
</feature>
<evidence type="ECO:0000313" key="3">
    <source>
        <dbReference type="Proteomes" id="UP000319502"/>
    </source>
</evidence>
<keyword evidence="1" id="KW-0472">Membrane</keyword>
<dbReference type="AlphaFoldDB" id="A0A557QKL8"/>